<dbReference type="AlphaFoldDB" id="A0AA88Y7G7"/>
<comment type="caution">
    <text evidence="1">The sequence shown here is derived from an EMBL/GenBank/DDBJ whole genome shotgun (WGS) entry which is preliminary data.</text>
</comment>
<keyword evidence="2" id="KW-1185">Reference proteome</keyword>
<evidence type="ECO:0000313" key="2">
    <source>
        <dbReference type="Proteomes" id="UP001186944"/>
    </source>
</evidence>
<gene>
    <name evidence="1" type="ORF">FSP39_014112</name>
</gene>
<organism evidence="1 2">
    <name type="scientific">Pinctada imbricata</name>
    <name type="common">Atlantic pearl-oyster</name>
    <name type="synonym">Pinctada martensii</name>
    <dbReference type="NCBI Taxonomy" id="66713"/>
    <lineage>
        <taxon>Eukaryota</taxon>
        <taxon>Metazoa</taxon>
        <taxon>Spiralia</taxon>
        <taxon>Lophotrochozoa</taxon>
        <taxon>Mollusca</taxon>
        <taxon>Bivalvia</taxon>
        <taxon>Autobranchia</taxon>
        <taxon>Pteriomorphia</taxon>
        <taxon>Pterioida</taxon>
        <taxon>Pterioidea</taxon>
        <taxon>Pteriidae</taxon>
        <taxon>Pinctada</taxon>
    </lineage>
</organism>
<accession>A0AA88Y7G7</accession>
<dbReference type="EMBL" id="VSWD01000006">
    <property type="protein sequence ID" value="KAK3100061.1"/>
    <property type="molecule type" value="Genomic_DNA"/>
</dbReference>
<dbReference type="Proteomes" id="UP001186944">
    <property type="component" value="Unassembled WGS sequence"/>
</dbReference>
<protein>
    <submittedName>
        <fullName evidence="1">Uncharacterized protein</fullName>
    </submittedName>
</protein>
<proteinExistence type="predicted"/>
<reference evidence="1" key="1">
    <citation type="submission" date="2019-08" db="EMBL/GenBank/DDBJ databases">
        <title>The improved chromosome-level genome for the pearl oyster Pinctada fucata martensii using PacBio sequencing and Hi-C.</title>
        <authorList>
            <person name="Zheng Z."/>
        </authorList>
    </citation>
    <scope>NUCLEOTIDE SEQUENCE</scope>
    <source>
        <strain evidence="1">ZZ-2019</strain>
        <tissue evidence="1">Adductor muscle</tissue>
    </source>
</reference>
<feature type="non-terminal residue" evidence="1">
    <location>
        <position position="1"/>
    </location>
</feature>
<name>A0AA88Y7G7_PINIB</name>
<evidence type="ECO:0000313" key="1">
    <source>
        <dbReference type="EMBL" id="KAK3100061.1"/>
    </source>
</evidence>
<sequence>TGGKRIPSVMFRPVFDGSILKRLSSKAQRKVMAVNLTKAGITDLGIMKPFGAYKLRQAPLEVFYNGEPLRLAQWPNKEFVNMMRIPDGTTGRRFTYKGNRPLRWKEENDIWGYGYWFHGWSDEAIKIVDINTATKTITLKGTPKYGLKRDADRKACFSRAPYYWRLCGADPYNPVTAIYRPDASESTYP</sequence>